<dbReference type="Gene3D" id="1.20.1250.20">
    <property type="entry name" value="MFS general substrate transporter like domains"/>
    <property type="match status" value="1"/>
</dbReference>
<keyword evidence="8" id="KW-1185">Reference proteome</keyword>
<dbReference type="GO" id="GO:0022857">
    <property type="term" value="F:transmembrane transporter activity"/>
    <property type="evidence" value="ECO:0007669"/>
    <property type="project" value="InterPro"/>
</dbReference>
<dbReference type="PANTHER" id="PTHR23507:SF1">
    <property type="entry name" value="FI18259P1-RELATED"/>
    <property type="match status" value="1"/>
</dbReference>
<feature type="transmembrane region" description="Helical" evidence="6">
    <location>
        <begin position="206"/>
        <end position="228"/>
    </location>
</feature>
<dbReference type="InterPro" id="IPR036259">
    <property type="entry name" value="MFS_trans_sf"/>
</dbReference>
<keyword evidence="4 6" id="KW-0472">Membrane</keyword>
<dbReference type="AlphaFoldDB" id="A0A6A6JV01"/>
<gene>
    <name evidence="7" type="ORF">EI97DRAFT_371313</name>
</gene>
<feature type="transmembrane region" description="Helical" evidence="6">
    <location>
        <begin position="234"/>
        <end position="254"/>
    </location>
</feature>
<feature type="region of interest" description="Disordered" evidence="5">
    <location>
        <begin position="510"/>
        <end position="532"/>
    </location>
</feature>
<evidence type="ECO:0000313" key="7">
    <source>
        <dbReference type="EMBL" id="KAF2279648.1"/>
    </source>
</evidence>
<feature type="transmembrane region" description="Helical" evidence="6">
    <location>
        <begin position="41"/>
        <end position="62"/>
    </location>
</feature>
<dbReference type="GeneID" id="54548456"/>
<dbReference type="InterPro" id="IPR011701">
    <property type="entry name" value="MFS"/>
</dbReference>
<accession>A0A6A6JV01</accession>
<comment type="subcellular location">
    <subcellularLocation>
        <location evidence="1">Membrane</location>
        <topology evidence="1">Multi-pass membrane protein</topology>
    </subcellularLocation>
</comment>
<organism evidence="7 8">
    <name type="scientific">Westerdykella ornata</name>
    <dbReference type="NCBI Taxonomy" id="318751"/>
    <lineage>
        <taxon>Eukaryota</taxon>
        <taxon>Fungi</taxon>
        <taxon>Dikarya</taxon>
        <taxon>Ascomycota</taxon>
        <taxon>Pezizomycotina</taxon>
        <taxon>Dothideomycetes</taxon>
        <taxon>Pleosporomycetidae</taxon>
        <taxon>Pleosporales</taxon>
        <taxon>Sporormiaceae</taxon>
        <taxon>Westerdykella</taxon>
    </lineage>
</organism>
<evidence type="ECO:0000256" key="3">
    <source>
        <dbReference type="ARBA" id="ARBA00022989"/>
    </source>
</evidence>
<protein>
    <submittedName>
        <fullName evidence="7">MFS general substrate transporter</fullName>
    </submittedName>
</protein>
<sequence length="532" mass="58511">MAHSSADTPRTPLEEGAPLLSRINSEEEAAVSESPKEKKPWIILCVLLFLLVSIVDVGAFLAEAPRTRVYEANLCLRYYEEHDPTKIGPGGTIPEELCKQDTIQQKMAMIFGWQDLFDAIPGILLAVPFGTLADKRGRKWVFIASLMGLELSMAWTLFICYFRSLPLELTWISSAFLVIGGGPIVASAIGLTMMSDIVPPERRTGVFLYFTAGVLVAELIAPILSARLMDYGEWLPLILALVIQQMGIFVALACPETLHLRDLPEPHDPEFDQTIELQPVKEPSAFAIKTQLRNFKDAFVFLCRDTTMALVIFAFLVSRLGRQAMSMLIRYASKRYNWKIKKAAYLLSFRAATNLVALTVFVPGVNMFLLRVIRLPAHWADLWLARSSIILSTLSFVIMGIAAHPALLVLGLLVFNLGTGYNAALRSVSIHVVGGQSSPDIGRLFAVIAIVESIGVMIAGPALAAIFEWGIELGEPWIGIPFLATAAVHGAVTFVTFIISVKDRPMSAPGYVQVDNEDSEPEDGTVGRRHQD</sequence>
<reference evidence="7" key="1">
    <citation type="journal article" date="2020" name="Stud. Mycol.">
        <title>101 Dothideomycetes genomes: a test case for predicting lifestyles and emergence of pathogens.</title>
        <authorList>
            <person name="Haridas S."/>
            <person name="Albert R."/>
            <person name="Binder M."/>
            <person name="Bloem J."/>
            <person name="Labutti K."/>
            <person name="Salamov A."/>
            <person name="Andreopoulos B."/>
            <person name="Baker S."/>
            <person name="Barry K."/>
            <person name="Bills G."/>
            <person name="Bluhm B."/>
            <person name="Cannon C."/>
            <person name="Castanera R."/>
            <person name="Culley D."/>
            <person name="Daum C."/>
            <person name="Ezra D."/>
            <person name="Gonzalez J."/>
            <person name="Henrissat B."/>
            <person name="Kuo A."/>
            <person name="Liang C."/>
            <person name="Lipzen A."/>
            <person name="Lutzoni F."/>
            <person name="Magnuson J."/>
            <person name="Mondo S."/>
            <person name="Nolan M."/>
            <person name="Ohm R."/>
            <person name="Pangilinan J."/>
            <person name="Park H.-J."/>
            <person name="Ramirez L."/>
            <person name="Alfaro M."/>
            <person name="Sun H."/>
            <person name="Tritt A."/>
            <person name="Yoshinaga Y."/>
            <person name="Zwiers L.-H."/>
            <person name="Turgeon B."/>
            <person name="Goodwin S."/>
            <person name="Spatafora J."/>
            <person name="Crous P."/>
            <person name="Grigoriev I."/>
        </authorList>
    </citation>
    <scope>NUCLEOTIDE SEQUENCE</scope>
    <source>
        <strain evidence="7">CBS 379.55</strain>
    </source>
</reference>
<feature type="transmembrane region" description="Helical" evidence="6">
    <location>
        <begin position="444"/>
        <end position="466"/>
    </location>
</feature>
<feature type="transmembrane region" description="Helical" evidence="6">
    <location>
        <begin position="140"/>
        <end position="164"/>
    </location>
</feature>
<name>A0A6A6JV01_WESOR</name>
<keyword evidence="3 6" id="KW-1133">Transmembrane helix</keyword>
<evidence type="ECO:0000313" key="8">
    <source>
        <dbReference type="Proteomes" id="UP000800097"/>
    </source>
</evidence>
<proteinExistence type="predicted"/>
<dbReference type="PANTHER" id="PTHR23507">
    <property type="entry name" value="ZGC:174356"/>
    <property type="match status" value="1"/>
</dbReference>
<evidence type="ECO:0000256" key="1">
    <source>
        <dbReference type="ARBA" id="ARBA00004141"/>
    </source>
</evidence>
<evidence type="ECO:0000256" key="4">
    <source>
        <dbReference type="ARBA" id="ARBA00023136"/>
    </source>
</evidence>
<dbReference type="EMBL" id="ML986486">
    <property type="protein sequence ID" value="KAF2279648.1"/>
    <property type="molecule type" value="Genomic_DNA"/>
</dbReference>
<dbReference type="SUPFAM" id="SSF103473">
    <property type="entry name" value="MFS general substrate transporter"/>
    <property type="match status" value="1"/>
</dbReference>
<feature type="region of interest" description="Disordered" evidence="5">
    <location>
        <begin position="1"/>
        <end position="20"/>
    </location>
</feature>
<evidence type="ECO:0000256" key="6">
    <source>
        <dbReference type="SAM" id="Phobius"/>
    </source>
</evidence>
<keyword evidence="2 6" id="KW-0812">Transmembrane</keyword>
<feature type="transmembrane region" description="Helical" evidence="6">
    <location>
        <begin position="170"/>
        <end position="194"/>
    </location>
</feature>
<evidence type="ECO:0000256" key="5">
    <source>
        <dbReference type="SAM" id="MobiDB-lite"/>
    </source>
</evidence>
<dbReference type="Proteomes" id="UP000800097">
    <property type="component" value="Unassembled WGS sequence"/>
</dbReference>
<feature type="transmembrane region" description="Helical" evidence="6">
    <location>
        <begin position="478"/>
        <end position="499"/>
    </location>
</feature>
<evidence type="ECO:0000256" key="2">
    <source>
        <dbReference type="ARBA" id="ARBA00022692"/>
    </source>
</evidence>
<dbReference type="Pfam" id="PF07690">
    <property type="entry name" value="MFS_1"/>
    <property type="match status" value="1"/>
</dbReference>
<dbReference type="RefSeq" id="XP_033657187.1">
    <property type="nucleotide sequence ID" value="XM_033795281.1"/>
</dbReference>
<dbReference type="OrthoDB" id="194139at2759"/>
<feature type="transmembrane region" description="Helical" evidence="6">
    <location>
        <begin position="116"/>
        <end position="133"/>
    </location>
</feature>
<feature type="transmembrane region" description="Helical" evidence="6">
    <location>
        <begin position="343"/>
        <end position="370"/>
    </location>
</feature>
<feature type="transmembrane region" description="Helical" evidence="6">
    <location>
        <begin position="298"/>
        <end position="317"/>
    </location>
</feature>
<dbReference type="GO" id="GO:0016020">
    <property type="term" value="C:membrane"/>
    <property type="evidence" value="ECO:0007669"/>
    <property type="project" value="UniProtKB-SubCell"/>
</dbReference>